<gene>
    <name evidence="4" type="ORF">ODALV1_LOCUS12993</name>
</gene>
<dbReference type="EMBL" id="CAXLJM020000040">
    <property type="protein sequence ID" value="CAL8108481.1"/>
    <property type="molecule type" value="Genomic_DNA"/>
</dbReference>
<evidence type="ECO:0000313" key="4">
    <source>
        <dbReference type="EMBL" id="CAL8108481.1"/>
    </source>
</evidence>
<evidence type="ECO:0000313" key="5">
    <source>
        <dbReference type="Proteomes" id="UP001642540"/>
    </source>
</evidence>
<accession>A0ABP1QND5</accession>
<keyword evidence="5" id="KW-1185">Reference proteome</keyword>
<dbReference type="PANTHER" id="PTHR12236">
    <property type="entry name" value="STRUCTURAL CONTITUENT OF CUTICLE"/>
    <property type="match status" value="1"/>
</dbReference>
<protein>
    <recommendedName>
        <fullName evidence="6">Larval cuticle protein A2B</fullName>
    </recommendedName>
</protein>
<reference evidence="4 5" key="1">
    <citation type="submission" date="2024-08" db="EMBL/GenBank/DDBJ databases">
        <authorList>
            <person name="Cucini C."/>
            <person name="Frati F."/>
        </authorList>
    </citation>
    <scope>NUCLEOTIDE SEQUENCE [LARGE SCALE GENOMIC DNA]</scope>
</reference>
<name>A0ABP1QND5_9HEXA</name>
<evidence type="ECO:0000256" key="3">
    <source>
        <dbReference type="SAM" id="SignalP"/>
    </source>
</evidence>
<dbReference type="Proteomes" id="UP001642540">
    <property type="component" value="Unassembled WGS sequence"/>
</dbReference>
<evidence type="ECO:0008006" key="6">
    <source>
        <dbReference type="Google" id="ProtNLM"/>
    </source>
</evidence>
<sequence>MNSLKVAVLLSILGASYAQHLGYGGGVAYAKRPAYAAVGKVAKAVVQEAYDPYPQYNFGYSVQDALTGDSHSHSEAREGDVVKGQYQLVETDGSIRTVTYTADPVNGFNAVVDRSAPTVVKAVAKVAAPVYGHAAPVHHAAPLAYAGGVAPYGRVRAVAPQYLG</sequence>
<dbReference type="InterPro" id="IPR031311">
    <property type="entry name" value="CHIT_BIND_RR_consensus"/>
</dbReference>
<dbReference type="PANTHER" id="PTHR12236:SF75">
    <property type="entry name" value="CUTICULAR PROTEIN 62BB, ISOFORM A"/>
    <property type="match status" value="1"/>
</dbReference>
<evidence type="ECO:0000256" key="1">
    <source>
        <dbReference type="ARBA" id="ARBA00022460"/>
    </source>
</evidence>
<feature type="signal peptide" evidence="3">
    <location>
        <begin position="1"/>
        <end position="18"/>
    </location>
</feature>
<dbReference type="PRINTS" id="PR00947">
    <property type="entry name" value="CUTICLE"/>
</dbReference>
<feature type="chain" id="PRO_5047475725" description="Larval cuticle protein A2B" evidence="3">
    <location>
        <begin position="19"/>
        <end position="164"/>
    </location>
</feature>
<dbReference type="InterPro" id="IPR051217">
    <property type="entry name" value="Insect_Cuticle_Struc_Prot"/>
</dbReference>
<keyword evidence="3" id="KW-0732">Signal</keyword>
<dbReference type="Pfam" id="PF00379">
    <property type="entry name" value="Chitin_bind_4"/>
    <property type="match status" value="1"/>
</dbReference>
<dbReference type="PROSITE" id="PS51155">
    <property type="entry name" value="CHIT_BIND_RR_2"/>
    <property type="match status" value="1"/>
</dbReference>
<dbReference type="PROSITE" id="PS00233">
    <property type="entry name" value="CHIT_BIND_RR_1"/>
    <property type="match status" value="1"/>
</dbReference>
<evidence type="ECO:0000256" key="2">
    <source>
        <dbReference type="PROSITE-ProRule" id="PRU00497"/>
    </source>
</evidence>
<proteinExistence type="predicted"/>
<comment type="caution">
    <text evidence="4">The sequence shown here is derived from an EMBL/GenBank/DDBJ whole genome shotgun (WGS) entry which is preliminary data.</text>
</comment>
<keyword evidence="1 2" id="KW-0193">Cuticle</keyword>
<dbReference type="InterPro" id="IPR000618">
    <property type="entry name" value="Insect_cuticle"/>
</dbReference>
<organism evidence="4 5">
    <name type="scientific">Orchesella dallaii</name>
    <dbReference type="NCBI Taxonomy" id="48710"/>
    <lineage>
        <taxon>Eukaryota</taxon>
        <taxon>Metazoa</taxon>
        <taxon>Ecdysozoa</taxon>
        <taxon>Arthropoda</taxon>
        <taxon>Hexapoda</taxon>
        <taxon>Collembola</taxon>
        <taxon>Entomobryomorpha</taxon>
        <taxon>Entomobryoidea</taxon>
        <taxon>Orchesellidae</taxon>
        <taxon>Orchesellinae</taxon>
        <taxon>Orchesella</taxon>
    </lineage>
</organism>